<gene>
    <name evidence="1" type="ORF">METZ01_LOCUS438419</name>
</gene>
<protein>
    <submittedName>
        <fullName evidence="1">Uncharacterized protein</fullName>
    </submittedName>
</protein>
<proteinExistence type="predicted"/>
<reference evidence="1" key="1">
    <citation type="submission" date="2018-05" db="EMBL/GenBank/DDBJ databases">
        <authorList>
            <person name="Lanie J.A."/>
            <person name="Ng W.-L."/>
            <person name="Kazmierczak K.M."/>
            <person name="Andrzejewski T.M."/>
            <person name="Davidsen T.M."/>
            <person name="Wayne K.J."/>
            <person name="Tettelin H."/>
            <person name="Glass J.I."/>
            <person name="Rusch D."/>
            <person name="Podicherti R."/>
            <person name="Tsui H.-C.T."/>
            <person name="Winkler M.E."/>
        </authorList>
    </citation>
    <scope>NUCLEOTIDE SEQUENCE</scope>
</reference>
<dbReference type="EMBL" id="UINC01177761">
    <property type="protein sequence ID" value="SVD85565.1"/>
    <property type="molecule type" value="Genomic_DNA"/>
</dbReference>
<accession>A0A382YRS2</accession>
<sequence length="37" mass="4014">NGAKNVNDVIAYVKTNVANADVGAVKDLYWNFIGPVY</sequence>
<dbReference type="AlphaFoldDB" id="A0A382YRS2"/>
<organism evidence="1">
    <name type="scientific">marine metagenome</name>
    <dbReference type="NCBI Taxonomy" id="408172"/>
    <lineage>
        <taxon>unclassified sequences</taxon>
        <taxon>metagenomes</taxon>
        <taxon>ecological metagenomes</taxon>
    </lineage>
</organism>
<evidence type="ECO:0000313" key="1">
    <source>
        <dbReference type="EMBL" id="SVD85565.1"/>
    </source>
</evidence>
<name>A0A382YRS2_9ZZZZ</name>
<feature type="non-terminal residue" evidence="1">
    <location>
        <position position="1"/>
    </location>
</feature>